<evidence type="ECO:0000259" key="2">
    <source>
        <dbReference type="Pfam" id="PF07532"/>
    </source>
</evidence>
<dbReference type="PANTHER" id="PTHR13246">
    <property type="entry name" value="ENDO BETA N-ACETYLGLUCOSAMINIDASE"/>
    <property type="match status" value="1"/>
</dbReference>
<dbReference type="KEGG" id="caml:H6X83_02270"/>
<dbReference type="GO" id="GO:0033925">
    <property type="term" value="F:mannosyl-glycoprotein endo-beta-N-acetylglucosaminidase activity"/>
    <property type="evidence" value="ECO:0007669"/>
    <property type="project" value="InterPro"/>
</dbReference>
<dbReference type="InterPro" id="IPR013783">
    <property type="entry name" value="Ig-like_fold"/>
</dbReference>
<dbReference type="GO" id="GO:0005829">
    <property type="term" value="C:cytosol"/>
    <property type="evidence" value="ECO:0007669"/>
    <property type="project" value="UniProtKB-SubCell"/>
</dbReference>
<feature type="domain" description="Cytosolic endo-beta-N-acetylglucosaminidase TIM barrel" evidence="1">
    <location>
        <begin position="125"/>
        <end position="473"/>
    </location>
</feature>
<dbReference type="Gene3D" id="2.60.120.260">
    <property type="entry name" value="Galactose-binding domain-like"/>
    <property type="match status" value="1"/>
</dbReference>
<sequence>MKQRKNHAGTDWLKKTVACTLVLAVVASSSVLGIGGVYASDTLPYLGESARGQNQAYEHGYRSLDLKNWSPETDPFSESMRAQIPLQQRNAAFSATQANPNLNAETQMFTLAGDYGNAFFDSYSYTNEFSQYLFNFWQYTDYYGSWHGMPTKDVPESMYQDERGVTDAWKNRKFEFGTINMPNPGYTNAAHKNGVKSIGCIFLPRTGQSCDNMLQQDSSGKFPIAEKLVAMCKWYGFDGYFINQEEKITTAQVPVYKAFMKQMRDAGVYIQWYDSVVENGSVSYQNEFNSSNSPFVKDSKLGQVSDSIFLNYWWGKDKMTNSAAQAKTLGLNPLSSVFAGIEAGGDRWNRKYDLKDNLGEDGRPMNGIASLGSEFVHDGLDEDLEGGANNNVEMRREKDDYQWMTFQRERMWWTGLSQNPTTALENRRDASYKNTGIGVNGNNWDGVSAYITERSVINGDTFITNFNTGHGLEYVQDGTASNTHEWSNINIQDILPTWQWWQETSGTKLNVDFDYGTKYKKTLADKSSGTFDFMPVGAYNGGNSLVVSGKLDADSALHLYKTNLDVKASSKMQIIFKKTSDDNAAMKLRVYLEDAPTVPVDLEIANTTVKSDSWVTSSVDLSSLAGKKIAAVGLVFSGTAASYQMNIGQLKYTSSATVKPAAPANLHISKAYDTKEMKVTWDKVSYDTVKQYNVYAVINGKEMYMGGTYDNIFYIKSLYDAQGTVTIKLKAVSADGTESDAASADYDYSKAVTDVKVTPNPTTLDVSWKAPAGVTLGTTDLVVAKEYDSNTQTYKAQAVSGATSCSVTVPATDGARYTMKITPKDTSGNTLATVNYDGKLADKTAAKYTGKIVGGKLTEPEPNDWNKIYYTEIIGGAEGTEKTVTRSVDAMPAISKTADSVKVVLEDYAGNKSEAVTVPNCIQVTVSPTTAKVQVSMTQQFTAQVKNYQSAAGVTWAVQGASSAETKISVDGLLTVGADETGKSIQVVATSKEDPEVSAQSNVSVQPAMVLTPDSGAVYKGETQRFTVKNLEKALEASSYKWEVSARYGNLAAGTNISESGLLTVDTSETAYTITVKATNKTNSEQVLTATVSPKDAYALQGVDYSLYKGCQHTLNLLYKGEIAPASDFTWTVSSANDTPLAAGTLMRENVLVVDSSETAQTLNLTVTKKADSSIVLKHTYYVSDPYKVTSISKLGDSVEQQTVKYGTQLKKLNLPTKLNAEVDFGYGEPSSEAVNVMWSSSPEYSATKAGKYVFTAKLAAGYVPVEGVTLPAITVTVQPSGNVPVVTSPVTALPAANNSAAKAAVEKAVSSSEKSLIVTLGKGQDKTAAVEAKSLAGQQVYLYSLNNGVLTLADSKASKVDSSGMLSLANLTGTDSTTYVLIPESEKPPVSSFCGTIEVAQGNTAAFHLQSGKPTDAGFAAGNGAASETRVFEAYKNGTAYYGAYGHGKVGQTTGMYANGVKLFEVKIVKAPYSSDTTVNITNKKQGSIYWFKVTLDNASTKVSYTAGNGKVLSTRSKGLQKDGSYLFGFQITGKAGEKSGVYANIDGKDYCVFHVMVK</sequence>
<feature type="domain" description="Bacterial Ig-like" evidence="2">
    <location>
        <begin position="1209"/>
        <end position="1263"/>
    </location>
</feature>
<dbReference type="PANTHER" id="PTHR13246:SF1">
    <property type="entry name" value="CYTOSOLIC ENDO-BETA-N-ACETYLGLUCOSAMINIDASE"/>
    <property type="match status" value="1"/>
</dbReference>
<reference evidence="3 4" key="1">
    <citation type="submission" date="2020-08" db="EMBL/GenBank/DDBJ databases">
        <authorList>
            <person name="Ren C."/>
            <person name="Gu Y."/>
            <person name="Xu Y."/>
        </authorList>
    </citation>
    <scope>NUCLEOTIDE SEQUENCE [LARGE SCALE GENOMIC DNA]</scope>
    <source>
        <strain evidence="3 4">LBM18003</strain>
    </source>
</reference>
<dbReference type="EMBL" id="CP060696">
    <property type="protein sequence ID" value="QNO18499.1"/>
    <property type="molecule type" value="Genomic_DNA"/>
</dbReference>
<dbReference type="InterPro" id="IPR011081">
    <property type="entry name" value="Big_4"/>
</dbReference>
<dbReference type="Gene3D" id="3.20.20.80">
    <property type="entry name" value="Glycosidases"/>
    <property type="match status" value="1"/>
</dbReference>
<keyword evidence="4" id="KW-1185">Reference proteome</keyword>
<dbReference type="Gene3D" id="2.60.40.10">
    <property type="entry name" value="Immunoglobulins"/>
    <property type="match status" value="2"/>
</dbReference>
<evidence type="ECO:0000259" key="1">
    <source>
        <dbReference type="Pfam" id="PF03644"/>
    </source>
</evidence>
<name>A0A7G9WII7_9FIRM</name>
<gene>
    <name evidence="3" type="ORF">H6X83_02270</name>
</gene>
<dbReference type="Pfam" id="PF03644">
    <property type="entry name" value="Glyco_hydro_85"/>
    <property type="match status" value="1"/>
</dbReference>
<accession>A0A7G9WII7</accession>
<dbReference type="Pfam" id="PF07532">
    <property type="entry name" value="Big_4"/>
    <property type="match status" value="1"/>
</dbReference>
<protein>
    <submittedName>
        <fullName evidence="3">Ig-like domain-containing protein</fullName>
    </submittedName>
</protein>
<dbReference type="RefSeq" id="WP_212507561.1">
    <property type="nucleotide sequence ID" value="NZ_CP060696.1"/>
</dbReference>
<proteinExistence type="predicted"/>
<dbReference type="InterPro" id="IPR032979">
    <property type="entry name" value="ENGase"/>
</dbReference>
<dbReference type="Proteomes" id="UP000516046">
    <property type="component" value="Chromosome"/>
</dbReference>
<organism evidence="3 4">
    <name type="scientific">Caproicibacterium amylolyticum</name>
    <dbReference type="NCBI Taxonomy" id="2766537"/>
    <lineage>
        <taxon>Bacteria</taxon>
        <taxon>Bacillati</taxon>
        <taxon>Bacillota</taxon>
        <taxon>Clostridia</taxon>
        <taxon>Eubacteriales</taxon>
        <taxon>Oscillospiraceae</taxon>
        <taxon>Caproicibacterium</taxon>
    </lineage>
</organism>
<evidence type="ECO:0000313" key="4">
    <source>
        <dbReference type="Proteomes" id="UP000516046"/>
    </source>
</evidence>
<dbReference type="InterPro" id="IPR005201">
    <property type="entry name" value="TIM_ENGase"/>
</dbReference>
<evidence type="ECO:0000313" key="3">
    <source>
        <dbReference type="EMBL" id="QNO18499.1"/>
    </source>
</evidence>